<name>A0A0H1VCR0_STRAG</name>
<dbReference type="InterPro" id="IPR014942">
    <property type="entry name" value="AbiEii"/>
</dbReference>
<evidence type="ECO:0000313" key="3">
    <source>
        <dbReference type="EMBL" id="VED65087.1"/>
    </source>
</evidence>
<evidence type="ECO:0000313" key="6">
    <source>
        <dbReference type="Proteomes" id="UP000268870"/>
    </source>
</evidence>
<evidence type="ECO:0000313" key="2">
    <source>
        <dbReference type="EMBL" id="SUN14581.1"/>
    </source>
</evidence>
<dbReference type="EMBL" id="LR134265">
    <property type="protein sequence ID" value="VED65087.1"/>
    <property type="molecule type" value="Genomic_DNA"/>
</dbReference>
<dbReference type="EMBL" id="LBKL01000037">
    <property type="protein sequence ID" value="KLL42176.1"/>
    <property type="molecule type" value="Genomic_DNA"/>
</dbReference>
<dbReference type="Proteomes" id="UP000035346">
    <property type="component" value="Unassembled WGS sequence"/>
</dbReference>
<proteinExistence type="predicted"/>
<dbReference type="Proteomes" id="UP000268870">
    <property type="component" value="Chromosome"/>
</dbReference>
<sequence length="280" mass="32484">MKFSNANSFKAKIKNIAREKGIPAQQVQQNYLIEKILKLISESRYKDSFIVKGGFLIGQMIGLDKRTTMDLDVTLKGQPLSEENIQKIFKEIVSQPSEGFQFEVDMLEPIRQDDEYGGFTLKLKATFDTLREVVFIDITTGDRITPREITYQLQSVFSENKLEVWTYNLETVLAEKLETIIRRGAASTRPRDRYDLYTLYHLRKDEIDIPILKTALNNTAKKRESLDVLINWESQLEVIRSSDYQNQLWSRYQKSFRYASEISFEESVEVVAIILNQLGG</sequence>
<dbReference type="EMBL" id="UHEQ01000004">
    <property type="protein sequence ID" value="SUN14581.1"/>
    <property type="molecule type" value="Genomic_DNA"/>
</dbReference>
<reference evidence="1 4" key="1">
    <citation type="journal article" date="2015" name="PLoS ONE">
        <title>Genomic analysis reveals the molecular basis for capsule loss in the group B streptococcus population.</title>
        <authorList>
            <consortium name="DEVANI Consortium"/>
            <person name="Rosini R."/>
            <person name="Campisi E."/>
            <person name="De Chiara M."/>
            <person name="Tettelin H."/>
            <person name="Rinaudo D."/>
            <person name="Toniolo C."/>
            <person name="Metruccio M."/>
            <person name="Guidotti S."/>
            <person name="Sorensen U.B."/>
            <person name="Kilian M."/>
            <person name="Ramirez M."/>
            <person name="Janulczyk R."/>
            <person name="Donati C."/>
            <person name="Grandi G."/>
            <person name="Margarit I."/>
        </authorList>
    </citation>
    <scope>NUCLEOTIDE SEQUENCE [LARGE SCALE GENOMIC DNA]</scope>
    <source>
        <strain evidence="1 4">DK-B-USS-215</strain>
    </source>
</reference>
<dbReference type="RefSeq" id="WP_000672729.1">
    <property type="nucleotide sequence ID" value="NZ_CP142853.1"/>
</dbReference>
<evidence type="ECO:0000313" key="4">
    <source>
        <dbReference type="Proteomes" id="UP000035346"/>
    </source>
</evidence>
<accession>A0A0H1VCR0</accession>
<protein>
    <submittedName>
        <fullName evidence="2">Abortive infection protein AbiGII</fullName>
    </submittedName>
    <submittedName>
        <fullName evidence="1">Abortive phage infection protein</fullName>
    </submittedName>
</protein>
<dbReference type="Pfam" id="PF08843">
    <property type="entry name" value="AbiEii"/>
    <property type="match status" value="1"/>
</dbReference>
<evidence type="ECO:0000313" key="5">
    <source>
        <dbReference type="Proteomes" id="UP000254076"/>
    </source>
</evidence>
<reference evidence="2 5" key="2">
    <citation type="submission" date="2018-06" db="EMBL/GenBank/DDBJ databases">
        <authorList>
            <consortium name="Pathogen Informatics"/>
            <person name="Doyle S."/>
        </authorList>
    </citation>
    <scope>NUCLEOTIDE SEQUENCE [LARGE SCALE GENOMIC DNA]</scope>
    <source>
        <strain evidence="2 5">NCTC8185</strain>
    </source>
</reference>
<organism evidence="1 4">
    <name type="scientific">Streptococcus agalactiae</name>
    <dbReference type="NCBI Taxonomy" id="1311"/>
    <lineage>
        <taxon>Bacteria</taxon>
        <taxon>Bacillati</taxon>
        <taxon>Bacillota</taxon>
        <taxon>Bacilli</taxon>
        <taxon>Lactobacillales</taxon>
        <taxon>Streptococcaceae</taxon>
        <taxon>Streptococcus</taxon>
    </lineage>
</organism>
<reference evidence="3 6" key="3">
    <citation type="submission" date="2018-12" db="EMBL/GenBank/DDBJ databases">
        <authorList>
            <consortium name="Pathogen Informatics"/>
        </authorList>
    </citation>
    <scope>NUCLEOTIDE SEQUENCE [LARGE SCALE GENOMIC DNA]</scope>
    <source>
        <strain evidence="3 6">NCTC8184</strain>
    </source>
</reference>
<gene>
    <name evidence="3" type="ORF">NCTC8184_01128</name>
    <name evidence="2" type="ORF">NCTC8185_01873</name>
    <name evidence="1" type="ORF">WA04_02825</name>
</gene>
<dbReference type="Proteomes" id="UP000254076">
    <property type="component" value="Unassembled WGS sequence"/>
</dbReference>
<evidence type="ECO:0000313" key="1">
    <source>
        <dbReference type="EMBL" id="KLL42176.1"/>
    </source>
</evidence>
<dbReference type="AlphaFoldDB" id="A0A0H1VCR0"/>